<dbReference type="AlphaFoldDB" id="A0A7K3LWI9"/>
<gene>
    <name evidence="3" type="ORF">GYA93_23450</name>
</gene>
<proteinExistence type="inferred from homology"/>
<reference evidence="3 4" key="1">
    <citation type="submission" date="2020-01" db="EMBL/GenBank/DDBJ databases">
        <title>Investigation of new actinobacteria for the biodesulphurisation of diesel fuel.</title>
        <authorList>
            <person name="Athi Narayanan S.M."/>
        </authorList>
    </citation>
    <scope>NUCLEOTIDE SEQUENCE [LARGE SCALE GENOMIC DNA]</scope>
    <source>
        <strain evidence="3 4">213E</strain>
    </source>
</reference>
<dbReference type="CDD" id="cd07197">
    <property type="entry name" value="nitrilase"/>
    <property type="match status" value="1"/>
</dbReference>
<evidence type="ECO:0000313" key="3">
    <source>
        <dbReference type="EMBL" id="NDK92486.1"/>
    </source>
</evidence>
<comment type="similarity">
    <text evidence="1">Belongs to the carbon-nitrogen hydrolase superfamily. NIT1/NIT2 family.</text>
</comment>
<evidence type="ECO:0000259" key="2">
    <source>
        <dbReference type="PROSITE" id="PS50263"/>
    </source>
</evidence>
<keyword evidence="4" id="KW-1185">Reference proteome</keyword>
<dbReference type="GO" id="GO:0016787">
    <property type="term" value="F:hydrolase activity"/>
    <property type="evidence" value="ECO:0007669"/>
    <property type="project" value="UniProtKB-KW"/>
</dbReference>
<dbReference type="PANTHER" id="PTHR23088:SF27">
    <property type="entry name" value="DEAMINATED GLUTATHIONE AMIDASE"/>
    <property type="match status" value="1"/>
</dbReference>
<dbReference type="EMBL" id="JAADZU010000127">
    <property type="protein sequence ID" value="NDK92486.1"/>
    <property type="molecule type" value="Genomic_DNA"/>
</dbReference>
<feature type="domain" description="CN hydrolase" evidence="2">
    <location>
        <begin position="4"/>
        <end position="241"/>
    </location>
</feature>
<sequence>MTTIGVGVAQMVARPGELEGNLATAEMLLREMVGQGAQIVVLPELFATSYDIEQAAAMVRHEVELVLPRLTSLAATLGLTIATTVLAGDGRDGTLCNLAVVIDRRGVIATAGKQMLWAGESAIFAPDHGPRALVRSSGAAIGVAVCYEAGFPELTRELAVRGADIISVPAAFGASRRYAWDLLTRSRAVENGCFVLAAGLADPEDASVPRFSGHSRIVDPRGQILAELADGEGVLTARIDLSDIASARTEIPYLAALSARQTKADSPAALTHPITTGK</sequence>
<accession>A0A7K3LWI9</accession>
<organism evidence="3 4">
    <name type="scientific">Gordonia desulfuricans</name>
    <dbReference type="NCBI Taxonomy" id="89051"/>
    <lineage>
        <taxon>Bacteria</taxon>
        <taxon>Bacillati</taxon>
        <taxon>Actinomycetota</taxon>
        <taxon>Actinomycetes</taxon>
        <taxon>Mycobacteriales</taxon>
        <taxon>Gordoniaceae</taxon>
        <taxon>Gordonia</taxon>
    </lineage>
</organism>
<dbReference type="Gene3D" id="3.60.110.10">
    <property type="entry name" value="Carbon-nitrogen hydrolase"/>
    <property type="match status" value="1"/>
</dbReference>
<comment type="caution">
    <text evidence="3">The sequence shown here is derived from an EMBL/GenBank/DDBJ whole genome shotgun (WGS) entry which is preliminary data.</text>
</comment>
<dbReference type="Proteomes" id="UP000466307">
    <property type="component" value="Unassembled WGS sequence"/>
</dbReference>
<dbReference type="PANTHER" id="PTHR23088">
    <property type="entry name" value="NITRILASE-RELATED"/>
    <property type="match status" value="1"/>
</dbReference>
<protein>
    <submittedName>
        <fullName evidence="3">Carbon-nitrogen hydrolase family protein</fullName>
    </submittedName>
</protein>
<evidence type="ECO:0000313" key="4">
    <source>
        <dbReference type="Proteomes" id="UP000466307"/>
    </source>
</evidence>
<name>A0A7K3LWI9_9ACTN</name>
<dbReference type="SUPFAM" id="SSF56317">
    <property type="entry name" value="Carbon-nitrogen hydrolase"/>
    <property type="match status" value="1"/>
</dbReference>
<dbReference type="RefSeq" id="WP_059039863.1">
    <property type="nucleotide sequence ID" value="NZ_JAADZU010000127.1"/>
</dbReference>
<dbReference type="InterPro" id="IPR036526">
    <property type="entry name" value="C-N_Hydrolase_sf"/>
</dbReference>
<keyword evidence="3" id="KW-0378">Hydrolase</keyword>
<dbReference type="InterPro" id="IPR003010">
    <property type="entry name" value="C-N_Hydrolase"/>
</dbReference>
<dbReference type="PROSITE" id="PS50263">
    <property type="entry name" value="CN_HYDROLASE"/>
    <property type="match status" value="1"/>
</dbReference>
<evidence type="ECO:0000256" key="1">
    <source>
        <dbReference type="ARBA" id="ARBA00010613"/>
    </source>
</evidence>
<dbReference type="Pfam" id="PF00795">
    <property type="entry name" value="CN_hydrolase"/>
    <property type="match status" value="1"/>
</dbReference>